<evidence type="ECO:0000313" key="3">
    <source>
        <dbReference type="Proteomes" id="UP000094313"/>
    </source>
</evidence>
<dbReference type="OrthoDB" id="800076at2"/>
<feature type="region of interest" description="Disordered" evidence="1">
    <location>
        <begin position="1"/>
        <end position="84"/>
    </location>
</feature>
<dbReference type="Proteomes" id="UP000094313">
    <property type="component" value="Chromosome"/>
</dbReference>
<evidence type="ECO:0000313" key="2">
    <source>
        <dbReference type="EMBL" id="AOM80521.1"/>
    </source>
</evidence>
<reference evidence="2 3" key="1">
    <citation type="submission" date="2016-08" db="EMBL/GenBank/DDBJ databases">
        <authorList>
            <person name="Seilhamer J.J."/>
        </authorList>
    </citation>
    <scope>NUCLEOTIDE SEQUENCE [LARGE SCALE GENOMIC DNA]</scope>
    <source>
        <strain evidence="2 3">DX4</strain>
    </source>
</reference>
<name>A0A1D7QPK9_9SPHI</name>
<evidence type="ECO:0000256" key="1">
    <source>
        <dbReference type="SAM" id="MobiDB-lite"/>
    </source>
</evidence>
<sequence>MAIPENAEDNVPLDDALNSEAEDQQSQKDIHSNGFDENFDQPEGHEQPDTEILKQAFDAAESSYTLNADKGIAPKNGKEGDKKK</sequence>
<feature type="compositionally biased region" description="Basic and acidic residues" evidence="1">
    <location>
        <begin position="42"/>
        <end position="52"/>
    </location>
</feature>
<dbReference type="RefSeq" id="WP_069382179.1">
    <property type="nucleotide sequence ID" value="NZ_CP017141.1"/>
</dbReference>
<proteinExistence type="predicted"/>
<accession>A0A1D7QPK9</accession>
<dbReference type="AlphaFoldDB" id="A0A1D7QPK9"/>
<gene>
    <name evidence="2" type="ORF">BFS30_27195</name>
</gene>
<feature type="compositionally biased region" description="Acidic residues" evidence="1">
    <location>
        <begin position="1"/>
        <end position="12"/>
    </location>
</feature>
<dbReference type="KEGG" id="psty:BFS30_27195"/>
<dbReference type="EMBL" id="CP017141">
    <property type="protein sequence ID" value="AOM80521.1"/>
    <property type="molecule type" value="Genomic_DNA"/>
</dbReference>
<keyword evidence="3" id="KW-1185">Reference proteome</keyword>
<organism evidence="2 3">
    <name type="scientific">Pedobacter steynii</name>
    <dbReference type="NCBI Taxonomy" id="430522"/>
    <lineage>
        <taxon>Bacteria</taxon>
        <taxon>Pseudomonadati</taxon>
        <taxon>Bacteroidota</taxon>
        <taxon>Sphingobacteriia</taxon>
        <taxon>Sphingobacteriales</taxon>
        <taxon>Sphingobacteriaceae</taxon>
        <taxon>Pedobacter</taxon>
    </lineage>
</organism>
<protein>
    <submittedName>
        <fullName evidence="2">Uncharacterized protein</fullName>
    </submittedName>
</protein>